<protein>
    <submittedName>
        <fullName evidence="1">Uncharacterized protein</fullName>
    </submittedName>
</protein>
<keyword evidence="1" id="KW-0614">Plasmid</keyword>
<sequence>MTTCDHAALELAHIRAMIAALERLPYDDAVRPATRVTSPDLPPPLEREAHALLQRLDALRASRTCRARDRP</sequence>
<dbReference type="EMBL" id="CP038152">
    <property type="protein sequence ID" value="QBR04013.1"/>
    <property type="molecule type" value="Genomic_DNA"/>
</dbReference>
<dbReference type="KEGG" id="ppai:E1956_43230"/>
<geneLocation type="plasmid" evidence="1 2">
    <name>unnamed1</name>
</geneLocation>
<reference evidence="1 2" key="1">
    <citation type="submission" date="2019-03" db="EMBL/GenBank/DDBJ databases">
        <title>Paraburkholderia sp. 7MH5, isolated from subtropical forest soil.</title>
        <authorList>
            <person name="Gao Z.-H."/>
            <person name="Qiu L.-H."/>
        </authorList>
    </citation>
    <scope>NUCLEOTIDE SEQUENCE [LARGE SCALE GENOMIC DNA]</scope>
    <source>
        <strain evidence="1 2">7MH5</strain>
        <plasmid evidence="1 2">unnamed1</plasmid>
    </source>
</reference>
<dbReference type="GeneID" id="39650286"/>
<name>A0A4V1B0U7_9BURK</name>
<dbReference type="RefSeq" id="WP_134759981.1">
    <property type="nucleotide sequence ID" value="NZ_CP038152.1"/>
</dbReference>
<evidence type="ECO:0000313" key="2">
    <source>
        <dbReference type="Proteomes" id="UP000295727"/>
    </source>
</evidence>
<accession>A0A4V1B0U7</accession>
<gene>
    <name evidence="1" type="ORF">E1956_43230</name>
</gene>
<proteinExistence type="predicted"/>
<evidence type="ECO:0000313" key="1">
    <source>
        <dbReference type="EMBL" id="QBR04013.1"/>
    </source>
</evidence>
<dbReference type="Proteomes" id="UP000295727">
    <property type="component" value="Plasmid unnamed1"/>
</dbReference>
<dbReference type="AlphaFoldDB" id="A0A4V1B0U7"/>
<dbReference type="OrthoDB" id="9010520at2"/>
<organism evidence="1 2">
    <name type="scientific">Paraburkholderia pallida</name>
    <dbReference type="NCBI Taxonomy" id="2547399"/>
    <lineage>
        <taxon>Bacteria</taxon>
        <taxon>Pseudomonadati</taxon>
        <taxon>Pseudomonadota</taxon>
        <taxon>Betaproteobacteria</taxon>
        <taxon>Burkholderiales</taxon>
        <taxon>Burkholderiaceae</taxon>
        <taxon>Paraburkholderia</taxon>
    </lineage>
</organism>
<keyword evidence="2" id="KW-1185">Reference proteome</keyword>